<keyword evidence="2" id="KW-1185">Reference proteome</keyword>
<dbReference type="RefSeq" id="WP_183204351.1">
    <property type="nucleotide sequence ID" value="NZ_BAAAER010000001.1"/>
</dbReference>
<sequence length="430" mass="47577">MLDFRKPHAFTGRLSRGGDDQYVAFKLTLTPSGSLVFDFEELAFTKATAWLRGPDDRGETVSYFSLVAQSGEVTLTTDHLHLNAPVHDDQEGSYLALKGQAQLATLTASRTHEEPFLRMGLRAFQGFGRHQVETALGTIYVGGGPAKPVDDTISGFITLVAPSAVADRPAWRAEAGRLLEYLRLMTSFAAGRSLKGPTLEYASGTEWTLEVLEQAGGGDTHQPVIHFLNQQAFVRAAVDAWFSPVFKVEQLMFALEWYVMAAGYTEMRLVQAMTVLENLSHANLTSRQSHFLSPTQFKRLSTAMRAAAPVAQGNPDLEALLTALPGKMADLNRRPLKDKVRLLMKQWNVPVADLNLEALDRAVNVRNEIVHRGHYRADEPRSSAGSGLWPHVQFVREVIARIVFAMIAYDGQRIGWIGGYHLTTYPPSEV</sequence>
<proteinExistence type="predicted"/>
<reference evidence="1 2" key="1">
    <citation type="submission" date="2020-08" db="EMBL/GenBank/DDBJ databases">
        <title>Genomic Encyclopedia of Type Strains, Phase IV (KMG-IV): sequencing the most valuable type-strain genomes for metagenomic binning, comparative biology and taxonomic classification.</title>
        <authorList>
            <person name="Goeker M."/>
        </authorList>
    </citation>
    <scope>NUCLEOTIDE SEQUENCE [LARGE SCALE GENOMIC DNA]</scope>
    <source>
        <strain evidence="1 2">DSM 23960</strain>
    </source>
</reference>
<evidence type="ECO:0000313" key="1">
    <source>
        <dbReference type="EMBL" id="MBB4083234.1"/>
    </source>
</evidence>
<dbReference type="AlphaFoldDB" id="A0A7W6JDP3"/>
<dbReference type="Proteomes" id="UP000529946">
    <property type="component" value="Unassembled WGS sequence"/>
</dbReference>
<accession>A0A7W6JDP3</accession>
<comment type="caution">
    <text evidence="1">The sequence shown here is derived from an EMBL/GenBank/DDBJ whole genome shotgun (WGS) entry which is preliminary data.</text>
</comment>
<dbReference type="EMBL" id="JACIDM010000002">
    <property type="protein sequence ID" value="MBB4083234.1"/>
    <property type="molecule type" value="Genomic_DNA"/>
</dbReference>
<evidence type="ECO:0008006" key="3">
    <source>
        <dbReference type="Google" id="ProtNLM"/>
    </source>
</evidence>
<organism evidence="1 2">
    <name type="scientific">Brevundimonas lenta</name>
    <dbReference type="NCBI Taxonomy" id="424796"/>
    <lineage>
        <taxon>Bacteria</taxon>
        <taxon>Pseudomonadati</taxon>
        <taxon>Pseudomonadota</taxon>
        <taxon>Alphaproteobacteria</taxon>
        <taxon>Caulobacterales</taxon>
        <taxon>Caulobacteraceae</taxon>
        <taxon>Brevundimonas</taxon>
    </lineage>
</organism>
<evidence type="ECO:0000313" key="2">
    <source>
        <dbReference type="Proteomes" id="UP000529946"/>
    </source>
</evidence>
<gene>
    <name evidence="1" type="ORF">GGR12_002100</name>
</gene>
<name>A0A7W6JDP3_9CAUL</name>
<protein>
    <recommendedName>
        <fullName evidence="3">ApeA N-terminal domain-containing protein</fullName>
    </recommendedName>
</protein>